<dbReference type="Gene3D" id="2.40.50.1060">
    <property type="match status" value="1"/>
</dbReference>
<dbReference type="PANTHER" id="PTHR12709:SF5">
    <property type="entry name" value="DNA-DIRECTED RNA POLYMERASE I SUBUNIT RPA43"/>
    <property type="match status" value="1"/>
</dbReference>
<evidence type="ECO:0000256" key="1">
    <source>
        <dbReference type="ARBA" id="ARBA00004123"/>
    </source>
</evidence>
<dbReference type="GO" id="GO:0006362">
    <property type="term" value="P:transcription elongation by RNA polymerase I"/>
    <property type="evidence" value="ECO:0007669"/>
    <property type="project" value="TreeGrafter"/>
</dbReference>
<evidence type="ECO:0000256" key="6">
    <source>
        <dbReference type="SAM" id="MobiDB-lite"/>
    </source>
</evidence>
<dbReference type="Gene3D" id="3.30.1490.120">
    <property type="entry name" value="RNA polymerase Rpb7-like, N-terminal domain"/>
    <property type="match status" value="1"/>
</dbReference>
<dbReference type="FunFam" id="3.30.1490.120:FF:000006">
    <property type="entry name" value="DNA-directed RNA polymerase"/>
    <property type="match status" value="1"/>
</dbReference>
<dbReference type="Proteomes" id="UP000026961">
    <property type="component" value="Chromosome 6"/>
</dbReference>
<evidence type="ECO:0000313" key="8">
    <source>
        <dbReference type="EnsemblPlants" id="OGLUM06G04690.2"/>
    </source>
</evidence>
<keyword evidence="2 5" id="KW-0240">DNA-directed RNA polymerase</keyword>
<feature type="compositionally biased region" description="Basic residues" evidence="6">
    <location>
        <begin position="213"/>
        <end position="223"/>
    </location>
</feature>
<evidence type="ECO:0000313" key="9">
    <source>
        <dbReference type="Proteomes" id="UP000026961"/>
    </source>
</evidence>
<dbReference type="EnsemblPlants" id="OGLUM06G04690.2">
    <property type="protein sequence ID" value="OGLUM06G04690.2"/>
    <property type="gene ID" value="OGLUM06G04690"/>
</dbReference>
<reference evidence="8" key="2">
    <citation type="submission" date="2018-05" db="EMBL/GenBank/DDBJ databases">
        <title>OgluRS3 (Oryza glumaepatula Reference Sequence Version 3).</title>
        <authorList>
            <person name="Zhang J."/>
            <person name="Kudrna D."/>
            <person name="Lee S."/>
            <person name="Talag J."/>
            <person name="Welchert J."/>
            <person name="Wing R.A."/>
        </authorList>
    </citation>
    <scope>NUCLEOTIDE SEQUENCE [LARGE SCALE GENOMIC DNA]</scope>
</reference>
<evidence type="ECO:0000256" key="4">
    <source>
        <dbReference type="ARBA" id="ARBA00023242"/>
    </source>
</evidence>
<dbReference type="FunFam" id="2.40.50.1060:FF:000002">
    <property type="entry name" value="DNA-directed RNA polymerase"/>
    <property type="match status" value="1"/>
</dbReference>
<comment type="function">
    <text evidence="5">DNA-dependent RNA polymerase which catalyzes the transcription of DNA into RNA using the four ribonucleoside triphosphates as substrates.</text>
</comment>
<feature type="domain" description="RPA43 OB" evidence="7">
    <location>
        <begin position="81"/>
        <end position="211"/>
    </location>
</feature>
<dbReference type="STRING" id="40148.A0A0E0A5L7"/>
<keyword evidence="3 5" id="KW-0804">Transcription</keyword>
<dbReference type="GO" id="GO:0005736">
    <property type="term" value="C:RNA polymerase I complex"/>
    <property type="evidence" value="ECO:0007669"/>
    <property type="project" value="TreeGrafter"/>
</dbReference>
<dbReference type="eggNOG" id="KOG4134">
    <property type="taxonomic scope" value="Eukaryota"/>
</dbReference>
<evidence type="ECO:0000256" key="5">
    <source>
        <dbReference type="RuleBase" id="RU369086"/>
    </source>
</evidence>
<name>A0A0E0A5L7_9ORYZ</name>
<dbReference type="PANTHER" id="PTHR12709">
    <property type="entry name" value="DNA-DIRECTED RNA POLYMERASE II, III"/>
    <property type="match status" value="1"/>
</dbReference>
<accession>A0A0E0A5L7</accession>
<dbReference type="InterPro" id="IPR045113">
    <property type="entry name" value="Rpb7-like"/>
</dbReference>
<dbReference type="Pfam" id="PF17875">
    <property type="entry name" value="RPA43_OB"/>
    <property type="match status" value="1"/>
</dbReference>
<organism evidence="8">
    <name type="scientific">Oryza glumipatula</name>
    <dbReference type="NCBI Taxonomy" id="40148"/>
    <lineage>
        <taxon>Eukaryota</taxon>
        <taxon>Viridiplantae</taxon>
        <taxon>Streptophyta</taxon>
        <taxon>Embryophyta</taxon>
        <taxon>Tracheophyta</taxon>
        <taxon>Spermatophyta</taxon>
        <taxon>Magnoliopsida</taxon>
        <taxon>Liliopsida</taxon>
        <taxon>Poales</taxon>
        <taxon>Poaceae</taxon>
        <taxon>BOP clade</taxon>
        <taxon>Oryzoideae</taxon>
        <taxon>Oryzeae</taxon>
        <taxon>Oryzinae</taxon>
        <taxon>Oryza</taxon>
    </lineage>
</organism>
<dbReference type="AlphaFoldDB" id="A0A0E0A5L7"/>
<proteinExistence type="predicted"/>
<dbReference type="InterPro" id="IPR041178">
    <property type="entry name" value="RPA43_OB"/>
</dbReference>
<keyword evidence="4 5" id="KW-0539">Nucleus</keyword>
<comment type="subcellular location">
    <subcellularLocation>
        <location evidence="1 5">Nucleus</location>
    </subcellularLocation>
</comment>
<evidence type="ECO:0000256" key="3">
    <source>
        <dbReference type="ARBA" id="ARBA00023163"/>
    </source>
</evidence>
<evidence type="ECO:0000256" key="2">
    <source>
        <dbReference type="ARBA" id="ARBA00022478"/>
    </source>
</evidence>
<dbReference type="InterPro" id="IPR036898">
    <property type="entry name" value="RNA_pol_Rpb7-like_N_sf"/>
</dbReference>
<dbReference type="Gramene" id="OGLUM06G04690.2">
    <property type="protein sequence ID" value="OGLUM06G04690.2"/>
    <property type="gene ID" value="OGLUM06G04690"/>
</dbReference>
<feature type="compositionally biased region" description="Basic and acidic residues" evidence="6">
    <location>
        <begin position="200"/>
        <end position="210"/>
    </location>
</feature>
<feature type="region of interest" description="Disordered" evidence="6">
    <location>
        <begin position="200"/>
        <end position="223"/>
    </location>
</feature>
<dbReference type="GO" id="GO:0006352">
    <property type="term" value="P:DNA-templated transcription initiation"/>
    <property type="evidence" value="ECO:0007669"/>
    <property type="project" value="UniProtKB-UniRule"/>
</dbReference>
<reference evidence="8" key="1">
    <citation type="submission" date="2015-04" db="UniProtKB">
        <authorList>
            <consortium name="EnsemblPlants"/>
        </authorList>
    </citation>
    <scope>IDENTIFICATION</scope>
</reference>
<sequence>MDALREAEARLTVYVHPSNAADVRRAVARQLSSLLFSYEDRFDGVLLAHEATVESEQGKILNGLVPYFGVPVHANLLLYSPKPDMMLEGKVEMLGKESIHAIVLGVFSAAIMSDDIHEKFKFKRKKYGGKFVSRSDKQHVIKKGSMIRFSVKRVDAEMNCHVTGSLIPPHTGSMLWLSVHDAEYALEINSGKRSRDIKIKTEQHEQDHSAKSSGRKHKSKSRKRIDSWELRLLPVNSHCRDTLLQLK</sequence>
<evidence type="ECO:0000259" key="7">
    <source>
        <dbReference type="Pfam" id="PF17875"/>
    </source>
</evidence>
<protein>
    <recommendedName>
        <fullName evidence="5">DNA-directed RNA polymerase subunit</fullName>
    </recommendedName>
</protein>
<keyword evidence="9" id="KW-1185">Reference proteome</keyword>